<proteinExistence type="predicted"/>
<name>A0A151SQX4_CAJCA</name>
<gene>
    <name evidence="1" type="ORF">KK1_003443</name>
</gene>
<evidence type="ECO:0000313" key="1">
    <source>
        <dbReference type="EMBL" id="KYP57185.1"/>
    </source>
</evidence>
<dbReference type="EMBL" id="CM003613">
    <property type="protein sequence ID" value="KYP57185.1"/>
    <property type="molecule type" value="Genomic_DNA"/>
</dbReference>
<sequence>MTRFWEDKWLGDLRLLDVFPHLYSFAIDPLLVGAHNRTWEGSRWVWQVKWRREPFVHEVSSVNTLLDMLQGL</sequence>
<reference evidence="1 2" key="1">
    <citation type="journal article" date="2012" name="Nat. Biotechnol.">
        <title>Draft genome sequence of pigeonpea (Cajanus cajan), an orphan legume crop of resource-poor farmers.</title>
        <authorList>
            <person name="Varshney R.K."/>
            <person name="Chen W."/>
            <person name="Li Y."/>
            <person name="Bharti A.K."/>
            <person name="Saxena R.K."/>
            <person name="Schlueter J.A."/>
            <person name="Donoghue M.T."/>
            <person name="Azam S."/>
            <person name="Fan G."/>
            <person name="Whaley A.M."/>
            <person name="Farmer A.D."/>
            <person name="Sheridan J."/>
            <person name="Iwata A."/>
            <person name="Tuteja R."/>
            <person name="Penmetsa R.V."/>
            <person name="Wu W."/>
            <person name="Upadhyaya H.D."/>
            <person name="Yang S.P."/>
            <person name="Shah T."/>
            <person name="Saxena K.B."/>
            <person name="Michael T."/>
            <person name="McCombie W.R."/>
            <person name="Yang B."/>
            <person name="Zhang G."/>
            <person name="Yang H."/>
            <person name="Wang J."/>
            <person name="Spillane C."/>
            <person name="Cook D.R."/>
            <person name="May G.D."/>
            <person name="Xu X."/>
            <person name="Jackson S.A."/>
        </authorList>
    </citation>
    <scope>NUCLEOTIDE SEQUENCE [LARGE SCALE GENOMIC DNA]</scope>
    <source>
        <strain evidence="2">cv. Asha</strain>
    </source>
</reference>
<evidence type="ECO:0000313" key="2">
    <source>
        <dbReference type="Proteomes" id="UP000075243"/>
    </source>
</evidence>
<dbReference type="Gramene" id="C.cajan_03365.t">
    <property type="protein sequence ID" value="C.cajan_03365.t.cds1"/>
    <property type="gene ID" value="C.cajan_03365"/>
</dbReference>
<dbReference type="AlphaFoldDB" id="A0A151SQX4"/>
<keyword evidence="2" id="KW-1185">Reference proteome</keyword>
<dbReference type="Proteomes" id="UP000075243">
    <property type="component" value="Chromosome 11"/>
</dbReference>
<protein>
    <submittedName>
        <fullName evidence="1">Uncharacterized protein</fullName>
    </submittedName>
</protein>
<organism evidence="1 2">
    <name type="scientific">Cajanus cajan</name>
    <name type="common">Pigeon pea</name>
    <name type="synonym">Cajanus indicus</name>
    <dbReference type="NCBI Taxonomy" id="3821"/>
    <lineage>
        <taxon>Eukaryota</taxon>
        <taxon>Viridiplantae</taxon>
        <taxon>Streptophyta</taxon>
        <taxon>Embryophyta</taxon>
        <taxon>Tracheophyta</taxon>
        <taxon>Spermatophyta</taxon>
        <taxon>Magnoliopsida</taxon>
        <taxon>eudicotyledons</taxon>
        <taxon>Gunneridae</taxon>
        <taxon>Pentapetalae</taxon>
        <taxon>rosids</taxon>
        <taxon>fabids</taxon>
        <taxon>Fabales</taxon>
        <taxon>Fabaceae</taxon>
        <taxon>Papilionoideae</taxon>
        <taxon>50 kb inversion clade</taxon>
        <taxon>NPAAA clade</taxon>
        <taxon>indigoferoid/millettioid clade</taxon>
        <taxon>Phaseoleae</taxon>
        <taxon>Cajanus</taxon>
    </lineage>
</organism>
<accession>A0A151SQX4</accession>